<gene>
    <name evidence="2" type="ORF">BEI_0529</name>
</gene>
<accession>A0A291P3P7</accession>
<reference evidence="2 3" key="1">
    <citation type="journal article" date="2017" name="Sci. Rep.">
        <title>Revealing the Saline Adaptation Strategies of the Halophilic Bacterium Halomonas beimenensis through High-throughput Omics and Transposon Mutagenesis Approaches.</title>
        <authorList>
            <person name="Chen Y.H."/>
            <person name="Lin S.S."/>
            <person name="Shyu Y.T."/>
        </authorList>
    </citation>
    <scope>NUCLEOTIDE SEQUENCE [LARGE SCALE GENOMIC DNA]</scope>
    <source>
        <strain evidence="2 3">NTU-111</strain>
    </source>
</reference>
<dbReference type="EMBL" id="CP021435">
    <property type="protein sequence ID" value="ATJ81516.1"/>
    <property type="molecule type" value="Genomic_DNA"/>
</dbReference>
<dbReference type="AlphaFoldDB" id="A0A291P3P7"/>
<evidence type="ECO:0000259" key="1">
    <source>
        <dbReference type="PROSITE" id="PS50883"/>
    </source>
</evidence>
<organism evidence="2 3">
    <name type="scientific">Halomonas beimenensis</name>
    <dbReference type="NCBI Taxonomy" id="475662"/>
    <lineage>
        <taxon>Bacteria</taxon>
        <taxon>Pseudomonadati</taxon>
        <taxon>Pseudomonadota</taxon>
        <taxon>Gammaproteobacteria</taxon>
        <taxon>Oceanospirillales</taxon>
        <taxon>Halomonadaceae</taxon>
        <taxon>Halomonas</taxon>
    </lineage>
</organism>
<protein>
    <submittedName>
        <fullName evidence="2">Diguanylate cyclase/phosphodiesterase (GGDEF &amp; EAL domains) with PAS/PAC sensor(S)</fullName>
    </submittedName>
</protein>
<dbReference type="SMART" id="SM00052">
    <property type="entry name" value="EAL"/>
    <property type="match status" value="1"/>
</dbReference>
<dbReference type="OrthoDB" id="1673646at2"/>
<dbReference type="Pfam" id="PF00563">
    <property type="entry name" value="EAL"/>
    <property type="match status" value="1"/>
</dbReference>
<dbReference type="InterPro" id="IPR001633">
    <property type="entry name" value="EAL_dom"/>
</dbReference>
<dbReference type="KEGG" id="hbe:BEI_0529"/>
<evidence type="ECO:0000313" key="2">
    <source>
        <dbReference type="EMBL" id="ATJ81516.1"/>
    </source>
</evidence>
<evidence type="ECO:0000313" key="3">
    <source>
        <dbReference type="Proteomes" id="UP000219993"/>
    </source>
</evidence>
<dbReference type="InterPro" id="IPR050706">
    <property type="entry name" value="Cyclic-di-GMP_PDE-like"/>
</dbReference>
<proteinExistence type="predicted"/>
<dbReference type="SUPFAM" id="SSF141868">
    <property type="entry name" value="EAL domain-like"/>
    <property type="match status" value="1"/>
</dbReference>
<feature type="domain" description="EAL" evidence="1">
    <location>
        <begin position="1"/>
        <end position="252"/>
    </location>
</feature>
<dbReference type="PROSITE" id="PS50883">
    <property type="entry name" value="EAL"/>
    <property type="match status" value="1"/>
</dbReference>
<dbReference type="PANTHER" id="PTHR33121:SF15">
    <property type="entry name" value="BLUE LIGHT- AND TEMPERATURE-REGULATED ANTIREPRESSOR BLUF"/>
    <property type="match status" value="1"/>
</dbReference>
<dbReference type="Proteomes" id="UP000219993">
    <property type="component" value="Chromosome"/>
</dbReference>
<keyword evidence="3" id="KW-1185">Reference proteome</keyword>
<dbReference type="InterPro" id="IPR035919">
    <property type="entry name" value="EAL_sf"/>
</dbReference>
<dbReference type="PANTHER" id="PTHR33121">
    <property type="entry name" value="CYCLIC DI-GMP PHOSPHODIESTERASE PDEF"/>
    <property type="match status" value="1"/>
</dbReference>
<dbReference type="Gene3D" id="3.20.20.450">
    <property type="entry name" value="EAL domain"/>
    <property type="match status" value="1"/>
</dbReference>
<dbReference type="GO" id="GO:0071111">
    <property type="term" value="F:cyclic-guanylate-specific phosphodiesterase activity"/>
    <property type="evidence" value="ECO:0007669"/>
    <property type="project" value="InterPro"/>
</dbReference>
<name>A0A291P3P7_9GAMM</name>
<sequence length="267" mass="30134">MGHCARVAGHCKRCEGELPFDILMAFQPIIDVGRRRIHAYEALVRGPHGEPAGQVLEQVTDTLLYRFDQACRVQAIEQASRLGMPVPLSINFLPNAVYEPEACLQATLEVSQRVGWPLERLIFEIVETERVQDRRHLRDIIAAYRRMGFRVALDDFGTGHANLDVLADLYPDKLKLDRQLVGGCHEDGRRQAMIQAIVAMADRLDVTLIAEGVEEAEEARWLFEAGISLQQGYYFARPALDALADDPSERIEALFGPRPRQRMAVCR</sequence>
<dbReference type="RefSeq" id="WP_097788048.1">
    <property type="nucleotide sequence ID" value="NZ_BAAADT010000003.1"/>
</dbReference>
<dbReference type="CDD" id="cd01948">
    <property type="entry name" value="EAL"/>
    <property type="match status" value="1"/>
</dbReference>